<evidence type="ECO:0000313" key="1">
    <source>
        <dbReference type="EMBL" id="KAF6836830.1"/>
    </source>
</evidence>
<comment type="caution">
    <text evidence="1">The sequence shown here is derived from an EMBL/GenBank/DDBJ whole genome shotgun (WGS) entry which is preliminary data.</text>
</comment>
<dbReference type="EMBL" id="WIGO01000029">
    <property type="protein sequence ID" value="KAF6836830.1"/>
    <property type="molecule type" value="Genomic_DNA"/>
</dbReference>
<name>A0A8H6KSP8_9PEZI</name>
<organism evidence="1 2">
    <name type="scientific">Colletotrichum plurivorum</name>
    <dbReference type="NCBI Taxonomy" id="2175906"/>
    <lineage>
        <taxon>Eukaryota</taxon>
        <taxon>Fungi</taxon>
        <taxon>Dikarya</taxon>
        <taxon>Ascomycota</taxon>
        <taxon>Pezizomycotina</taxon>
        <taxon>Sordariomycetes</taxon>
        <taxon>Hypocreomycetidae</taxon>
        <taxon>Glomerellales</taxon>
        <taxon>Glomerellaceae</taxon>
        <taxon>Colletotrichum</taxon>
        <taxon>Colletotrichum orchidearum species complex</taxon>
    </lineage>
</organism>
<sequence>MRQNSAAQPNHADQPPAARVSNSWFGFMGLSMYGKTTDGSEHVLVARGQGRRDGKRGRPDNVLAFFFAMLFLPEEGLQPSQSRQLRIWRSAHGRRDSYRGQCLLHKQYLHLQQPLL</sequence>
<accession>A0A8H6KSP8</accession>
<gene>
    <name evidence="1" type="ORF">CPLU01_03411</name>
</gene>
<proteinExistence type="predicted"/>
<dbReference type="AlphaFoldDB" id="A0A8H6KSP8"/>
<dbReference type="Proteomes" id="UP000654918">
    <property type="component" value="Unassembled WGS sequence"/>
</dbReference>
<protein>
    <submittedName>
        <fullName evidence="1">Uncharacterized protein</fullName>
    </submittedName>
</protein>
<keyword evidence="2" id="KW-1185">Reference proteome</keyword>
<reference evidence="1" key="1">
    <citation type="journal article" date="2020" name="Phytopathology">
        <title>Genome Sequence Resources of Colletotrichum truncatum, C. plurivorum, C. musicola, and C. sojae: Four Species Pathogenic to Soybean (Glycine max).</title>
        <authorList>
            <person name="Rogerio F."/>
            <person name="Boufleur T.R."/>
            <person name="Ciampi-Guillardi M."/>
            <person name="Sukno S.A."/>
            <person name="Thon M.R."/>
            <person name="Massola Junior N.S."/>
            <person name="Baroncelli R."/>
        </authorList>
    </citation>
    <scope>NUCLEOTIDE SEQUENCE</scope>
    <source>
        <strain evidence="1">LFN00145</strain>
    </source>
</reference>
<evidence type="ECO:0000313" key="2">
    <source>
        <dbReference type="Proteomes" id="UP000654918"/>
    </source>
</evidence>